<feature type="signal peptide" evidence="1">
    <location>
        <begin position="1"/>
        <end position="24"/>
    </location>
</feature>
<reference evidence="4" key="1">
    <citation type="journal article" date="2015" name="PLoS Genet.">
        <title>Genome Sequence and Transcriptome Analyses of Chrysochromulina tobin: Metabolic Tools for Enhanced Algal Fitness in the Prominent Order Prymnesiales (Haptophyceae).</title>
        <authorList>
            <person name="Hovde B.T."/>
            <person name="Deodato C.R."/>
            <person name="Hunsperger H.M."/>
            <person name="Ryken S.A."/>
            <person name="Yost W."/>
            <person name="Jha R.K."/>
            <person name="Patterson J."/>
            <person name="Monnat R.J. Jr."/>
            <person name="Barlow S.B."/>
            <person name="Starkenburg S.R."/>
            <person name="Cattolico R.A."/>
        </authorList>
    </citation>
    <scope>NUCLEOTIDE SEQUENCE</scope>
    <source>
        <strain evidence="4">CCMP291</strain>
    </source>
</reference>
<gene>
    <name evidence="3" type="ORF">Ctob_011275</name>
</gene>
<keyword evidence="3" id="KW-0808">Transferase</keyword>
<dbReference type="InterPro" id="IPR005069">
    <property type="entry name" value="Nucl-diP-sugar_transferase"/>
</dbReference>
<evidence type="ECO:0000259" key="2">
    <source>
        <dbReference type="Pfam" id="PF03407"/>
    </source>
</evidence>
<dbReference type="Pfam" id="PF03407">
    <property type="entry name" value="Nucleotid_trans"/>
    <property type="match status" value="1"/>
</dbReference>
<dbReference type="GO" id="GO:0005794">
    <property type="term" value="C:Golgi apparatus"/>
    <property type="evidence" value="ECO:0007669"/>
    <property type="project" value="TreeGrafter"/>
</dbReference>
<sequence>MRTRLLCTSAAAALLLTLFYRVSTLNTLDNSWAPATGRLGNQHVVIQHFPRRRPQLDLMPPPPPLPDTSDAMAPAKLPSWLLPNGSALAFNDHAQTTLASLEPRRTTLHFTFGSAVMMDFVKNWLHFVRKAMVGQPLLVGAADAPLLKQCNELRVPAAGIVPELDVWTYERRPKHAELYEMKSEWKYFRHHNSDFLEMGLVKVAFLWELLSIGFNVLISDLDVVWLNGHWQRWMTWADLANPPVPEAALLGAADVLVTTDELDSQRDAQGKISGYGHLELNTGVVYFRNTRGSLAMVQSWRKAMLAQKGRQDLDENVNDQSLFNQVVRGEELQPSAYASWMASLLAEGVVVPAGAFSNLPPNVRRVHQSPREFPPCLESPKAFTGVAGRRSCEKVAFTFGTLPIRPFTGGHTWFNQNVQSMEGFEKPQNQPITVHFTFQFGDTGDYPHGKRQRAREAGLWVVDPPEYFTEGIFISLKGQSTTEEYQKAVYKRFPEWSPQRHMFMDAPQRQAVRDLLALATATGGIMVLPKLWCHCDRYWGFLRRCRMPMIQSMGLPFGCPMDSLYDTHRWNLKGVKFREHTFLNNPNVPAEMSENVVTVTVAAAGESQPSPEGEVSRTRVHLPYATPLSAVKAAVLKANPSVRVIQIANADLRRLCRWLGSHQQQDDFNQLTMYILTESSRYCPEEDMGGYNQPGFDWQNPFTAYNCTWGFHSPTPFPVVDQAALACGSRTGYSGVELRERGNSTTCPRQMLCDYNTLPDGRITKPITWCNIEGYNGMKQEWLPTTRAMLAKMPNGRCPYPPGDRPGMIGFNSAGHYVGGPGTGAPGRCGQIEGACFS</sequence>
<protein>
    <submittedName>
        <fullName evidence="3">Glycosyltransferase family 77 protein</fullName>
    </submittedName>
</protein>
<keyword evidence="4" id="KW-1185">Reference proteome</keyword>
<dbReference type="OrthoDB" id="540503at2759"/>
<dbReference type="EMBL" id="JWZX01001169">
    <property type="protein sequence ID" value="KOO34588.1"/>
    <property type="molecule type" value="Genomic_DNA"/>
</dbReference>
<evidence type="ECO:0000256" key="1">
    <source>
        <dbReference type="SAM" id="SignalP"/>
    </source>
</evidence>
<proteinExistence type="predicted"/>
<accession>A0A0M0K869</accession>
<feature type="domain" description="Nucleotide-diphospho-sugar transferase" evidence="2">
    <location>
        <begin position="136"/>
        <end position="443"/>
    </location>
</feature>
<dbReference type="Proteomes" id="UP000037460">
    <property type="component" value="Unassembled WGS sequence"/>
</dbReference>
<evidence type="ECO:0000313" key="4">
    <source>
        <dbReference type="Proteomes" id="UP000037460"/>
    </source>
</evidence>
<dbReference type="AlphaFoldDB" id="A0A0M0K869"/>
<dbReference type="PANTHER" id="PTHR46936">
    <property type="entry name" value="ARABINOSYLTRANSFERASE XEG113"/>
    <property type="match status" value="1"/>
</dbReference>
<dbReference type="InterPro" id="IPR053250">
    <property type="entry name" value="Glycosyltransferase_77"/>
</dbReference>
<evidence type="ECO:0000313" key="3">
    <source>
        <dbReference type="EMBL" id="KOO34588.1"/>
    </source>
</evidence>
<keyword evidence="1" id="KW-0732">Signal</keyword>
<name>A0A0M0K869_9EUKA</name>
<feature type="chain" id="PRO_5005602534" evidence="1">
    <location>
        <begin position="25"/>
        <end position="838"/>
    </location>
</feature>
<dbReference type="GO" id="GO:0052636">
    <property type="term" value="F:arabinosyltransferase activity"/>
    <property type="evidence" value="ECO:0007669"/>
    <property type="project" value="TreeGrafter"/>
</dbReference>
<comment type="caution">
    <text evidence="3">The sequence shown here is derived from an EMBL/GenBank/DDBJ whole genome shotgun (WGS) entry which is preliminary data.</text>
</comment>
<dbReference type="PANTHER" id="PTHR46936:SF1">
    <property type="entry name" value="ARABINOSYLTRANSFERASE XEG113"/>
    <property type="match status" value="1"/>
</dbReference>
<organism evidence="3 4">
    <name type="scientific">Chrysochromulina tobinii</name>
    <dbReference type="NCBI Taxonomy" id="1460289"/>
    <lineage>
        <taxon>Eukaryota</taxon>
        <taxon>Haptista</taxon>
        <taxon>Haptophyta</taxon>
        <taxon>Prymnesiophyceae</taxon>
        <taxon>Prymnesiales</taxon>
        <taxon>Chrysochromulinaceae</taxon>
        <taxon>Chrysochromulina</taxon>
    </lineage>
</organism>